<comment type="caution">
    <text evidence="2">The sequence shown here is derived from an EMBL/GenBank/DDBJ whole genome shotgun (WGS) entry which is preliminary data.</text>
</comment>
<dbReference type="SUPFAM" id="SSF54695">
    <property type="entry name" value="POZ domain"/>
    <property type="match status" value="1"/>
</dbReference>
<dbReference type="EMBL" id="JANTQA010000075">
    <property type="protein sequence ID" value="KAJ3424203.1"/>
    <property type="molecule type" value="Genomic_DNA"/>
</dbReference>
<dbReference type="InterPro" id="IPR011333">
    <property type="entry name" value="SKP1/BTB/POZ_sf"/>
</dbReference>
<dbReference type="Pfam" id="PF00651">
    <property type="entry name" value="BTB"/>
    <property type="match status" value="1"/>
</dbReference>
<dbReference type="InterPro" id="IPR000210">
    <property type="entry name" value="BTB/POZ_dom"/>
</dbReference>
<dbReference type="Proteomes" id="UP001146793">
    <property type="component" value="Unassembled WGS sequence"/>
</dbReference>
<evidence type="ECO:0000313" key="2">
    <source>
        <dbReference type="EMBL" id="KAJ3424203.1"/>
    </source>
</evidence>
<sequence>MAEKKKLQNLLKITKELAISGADPHLLDCENSSPYSLMKETIVANLFDGIQAYDEDFLDLLKSEEFADFTIHGCKCHKLIVELRSNKTARELNFFFQKLKNKEMTKLFLSWCYGGKISEEQPPEFFSELGIEEPFRKRLRFDLQKLYHQEESKDFTIICHKKRIKVHTLVLYARSGLFRGLFQATTNTTQVQDYSKKAAKTLNTLVKYLYYDSLDESLEDEQILVELQDSIDYYQLNEKSTLKYLLEYHKIFNK</sequence>
<gene>
    <name evidence="2" type="ORF">M0812_29838</name>
</gene>
<protein>
    <recommendedName>
        <fullName evidence="1">BTB domain-containing protein</fullName>
    </recommendedName>
</protein>
<evidence type="ECO:0000313" key="3">
    <source>
        <dbReference type="Proteomes" id="UP001146793"/>
    </source>
</evidence>
<reference evidence="2" key="1">
    <citation type="submission" date="2022-08" db="EMBL/GenBank/DDBJ databases">
        <title>Novel sulphate-reducing endosymbionts in the free-living metamonad Anaeramoeba.</title>
        <authorList>
            <person name="Jerlstrom-Hultqvist J."/>
            <person name="Cepicka I."/>
            <person name="Gallot-Lavallee L."/>
            <person name="Salas-Leiva D."/>
            <person name="Curtis B.A."/>
            <person name="Zahonova K."/>
            <person name="Pipaliya S."/>
            <person name="Dacks J."/>
            <person name="Roger A.J."/>
        </authorList>
    </citation>
    <scope>NUCLEOTIDE SEQUENCE</scope>
    <source>
        <strain evidence="2">Busselton2</strain>
    </source>
</reference>
<accession>A0AAV7Y9M9</accession>
<dbReference type="AlphaFoldDB" id="A0AAV7Y9M9"/>
<dbReference type="PROSITE" id="PS50097">
    <property type="entry name" value="BTB"/>
    <property type="match status" value="1"/>
</dbReference>
<feature type="domain" description="BTB" evidence="1">
    <location>
        <begin position="153"/>
        <end position="218"/>
    </location>
</feature>
<organism evidence="2 3">
    <name type="scientific">Anaeramoeba flamelloides</name>
    <dbReference type="NCBI Taxonomy" id="1746091"/>
    <lineage>
        <taxon>Eukaryota</taxon>
        <taxon>Metamonada</taxon>
        <taxon>Anaeramoebidae</taxon>
        <taxon>Anaeramoeba</taxon>
    </lineage>
</organism>
<proteinExistence type="predicted"/>
<name>A0AAV7Y9M9_9EUKA</name>
<dbReference type="Gene3D" id="3.30.710.10">
    <property type="entry name" value="Potassium Channel Kv1.1, Chain A"/>
    <property type="match status" value="1"/>
</dbReference>
<evidence type="ECO:0000259" key="1">
    <source>
        <dbReference type="PROSITE" id="PS50097"/>
    </source>
</evidence>
<dbReference type="CDD" id="cd18186">
    <property type="entry name" value="BTB_POZ_ZBTB_KLHL-like"/>
    <property type="match status" value="1"/>
</dbReference>